<dbReference type="Pfam" id="PF03107">
    <property type="entry name" value="C1_2"/>
    <property type="match status" value="1"/>
</dbReference>
<evidence type="ECO:0000313" key="3">
    <source>
        <dbReference type="EMBL" id="KAJ9189005.1"/>
    </source>
</evidence>
<evidence type="ECO:0000313" key="4">
    <source>
        <dbReference type="Proteomes" id="UP001174677"/>
    </source>
</evidence>
<dbReference type="PANTHER" id="PTHR37807:SF4">
    <property type="entry name" value="DC1 DOMAIN-CONTAINING PROTEIN"/>
    <property type="match status" value="1"/>
</dbReference>
<organism evidence="3 4">
    <name type="scientific">Hevea brasiliensis</name>
    <name type="common">Para rubber tree</name>
    <name type="synonym">Siphonia brasiliensis</name>
    <dbReference type="NCBI Taxonomy" id="3981"/>
    <lineage>
        <taxon>Eukaryota</taxon>
        <taxon>Viridiplantae</taxon>
        <taxon>Streptophyta</taxon>
        <taxon>Embryophyta</taxon>
        <taxon>Tracheophyta</taxon>
        <taxon>Spermatophyta</taxon>
        <taxon>Magnoliopsida</taxon>
        <taxon>eudicotyledons</taxon>
        <taxon>Gunneridae</taxon>
        <taxon>Pentapetalae</taxon>
        <taxon>rosids</taxon>
        <taxon>fabids</taxon>
        <taxon>Malpighiales</taxon>
        <taxon>Euphorbiaceae</taxon>
        <taxon>Crotonoideae</taxon>
        <taxon>Micrandreae</taxon>
        <taxon>Hevea</taxon>
    </lineage>
</organism>
<dbReference type="Proteomes" id="UP001174677">
    <property type="component" value="Chromosome 1"/>
</dbReference>
<dbReference type="PANTHER" id="PTHR37807">
    <property type="entry name" value="OS07G0160300 PROTEIN"/>
    <property type="match status" value="1"/>
</dbReference>
<dbReference type="InterPro" id="IPR027417">
    <property type="entry name" value="P-loop_NTPase"/>
</dbReference>
<accession>A0ABQ9NB43</accession>
<dbReference type="InterPro" id="IPR004146">
    <property type="entry name" value="DC1"/>
</dbReference>
<comment type="caution">
    <text evidence="3">The sequence shown here is derived from an EMBL/GenBank/DDBJ whole genome shotgun (WGS) entry which is preliminary data.</text>
</comment>
<evidence type="ECO:0000259" key="2">
    <source>
        <dbReference type="Pfam" id="PF03107"/>
    </source>
</evidence>
<proteinExistence type="predicted"/>
<sequence length="434" mass="50236">MEALQSPLLIAMKDDSGSTKIARELAAFLKCPLIDQNDASLALQKSTKTKLSNELKHNLPFETVHQFALTQLSLKINVIINCELSQTDRLYKLLNLVISEKARFVIIECTAKDKKDNEYEDGRIPKLRVDIKSFDVKKLASDMLVLLSDKKRDDTLKVIESRDKNKKKVRQPVIDHLHALALSEKARKNELVCKSCSKLLSGPSYQCVDCDDFNLHKFCAESAPNVQKCPPFLRIVKPDQYDFEETHKCVNCEEFLDDCCDCLLQTHLNHGFLPTILHPKQHPHFLNFIIMPFKYNYQYKCCICDKLGSSVSYKCYDCFYDVHVNCVLRDLIIKTKNSGHRFFLIFNSSSEGKPGSKHQCDICNREIDLGQPFYRCSMLDLQFHLKCTPDERQVDVLISNKKLTRVYEDFELTPYREENSDEYILYVHPYGEFN</sequence>
<dbReference type="SUPFAM" id="SSF57889">
    <property type="entry name" value="Cysteine-rich domain"/>
    <property type="match status" value="3"/>
</dbReference>
<name>A0ABQ9NB43_HEVBR</name>
<reference evidence="3" key="1">
    <citation type="journal article" date="2023" name="Plant Biotechnol. J.">
        <title>Chromosome-level wild Hevea brasiliensis genome provides new tools for genomic-assisted breeding and valuable loci to elevate rubber yield.</title>
        <authorList>
            <person name="Cheng H."/>
            <person name="Song X."/>
            <person name="Hu Y."/>
            <person name="Wu T."/>
            <person name="Yang Q."/>
            <person name="An Z."/>
            <person name="Feng S."/>
            <person name="Deng Z."/>
            <person name="Wu W."/>
            <person name="Zeng X."/>
            <person name="Tu M."/>
            <person name="Wang X."/>
            <person name="Huang H."/>
        </authorList>
    </citation>
    <scope>NUCLEOTIDE SEQUENCE</scope>
    <source>
        <strain evidence="3">MT/VB/25A 57/8</strain>
    </source>
</reference>
<protein>
    <recommendedName>
        <fullName evidence="2">DC1 domain-containing protein</fullName>
    </recommendedName>
</protein>
<dbReference type="EMBL" id="JARPOI010000001">
    <property type="protein sequence ID" value="KAJ9189005.1"/>
    <property type="molecule type" value="Genomic_DNA"/>
</dbReference>
<keyword evidence="4" id="KW-1185">Reference proteome</keyword>
<keyword evidence="1" id="KW-0677">Repeat</keyword>
<gene>
    <name evidence="3" type="ORF">P3X46_000348</name>
</gene>
<dbReference type="Gene3D" id="3.40.50.300">
    <property type="entry name" value="P-loop containing nucleotide triphosphate hydrolases"/>
    <property type="match status" value="1"/>
</dbReference>
<evidence type="ECO:0000256" key="1">
    <source>
        <dbReference type="ARBA" id="ARBA00022737"/>
    </source>
</evidence>
<feature type="domain" description="DC1" evidence="2">
    <location>
        <begin position="176"/>
        <end position="220"/>
    </location>
</feature>
<dbReference type="InterPro" id="IPR046349">
    <property type="entry name" value="C1-like_sf"/>
</dbReference>